<dbReference type="RefSeq" id="WP_241194451.1">
    <property type="nucleotide sequence ID" value="NZ_CP027754.1"/>
</dbReference>
<accession>A0A3G7U754</accession>
<feature type="compositionally biased region" description="Polar residues" evidence="1">
    <location>
        <begin position="134"/>
        <end position="147"/>
    </location>
</feature>
<dbReference type="Proteomes" id="UP000268696">
    <property type="component" value="Chromosome"/>
</dbReference>
<protein>
    <submittedName>
        <fullName evidence="2">Uncharacterized protein</fullName>
    </submittedName>
</protein>
<feature type="compositionally biased region" description="Pro residues" evidence="1">
    <location>
        <begin position="200"/>
        <end position="234"/>
    </location>
</feature>
<dbReference type="EMBL" id="CP027754">
    <property type="protein sequence ID" value="AZE54409.1"/>
    <property type="molecule type" value="Genomic_DNA"/>
</dbReference>
<feature type="region of interest" description="Disordered" evidence="1">
    <location>
        <begin position="94"/>
        <end position="175"/>
    </location>
</feature>
<proteinExistence type="predicted"/>
<name>A0A3G7U754_9PSED</name>
<reference evidence="2 3" key="1">
    <citation type="submission" date="2018-03" db="EMBL/GenBank/DDBJ databases">
        <title>Diversity of phytobeneficial traits revealed by whole-genome analysis of worldwide-isolated phenazine-producing Pseudomonas spp.</title>
        <authorList>
            <person name="Biessy A."/>
            <person name="Novinscak A."/>
            <person name="Blom J."/>
            <person name="Leger G."/>
            <person name="Thomashow L.S."/>
            <person name="Cazorla F.M."/>
            <person name="Josic D."/>
            <person name="Filion M."/>
        </authorList>
    </citation>
    <scope>NUCLEOTIDE SEQUENCE [LARGE SCALE GENOMIC DNA]</scope>
    <source>
        <strain evidence="2 3">30B</strain>
    </source>
</reference>
<feature type="compositionally biased region" description="Low complexity" evidence="1">
    <location>
        <begin position="99"/>
        <end position="111"/>
    </location>
</feature>
<feature type="region of interest" description="Disordered" evidence="1">
    <location>
        <begin position="200"/>
        <end position="255"/>
    </location>
</feature>
<evidence type="ECO:0000313" key="3">
    <source>
        <dbReference type="Proteomes" id="UP000268696"/>
    </source>
</evidence>
<sequence>MNRVRSSFRQASVSDIQLIEQSQPKGCDFFACPGSSKGYCLLDLFPTLAQHILLLAQEPIPTKSHTWESWWASTLRWSDKLKIAPTVMEKRMSVPMLDPSPVSTSSTSDPSQANATAKPEVKNTREAPAAPSFKGQSSANVNFQSGESKAGPVFGNHQAATTGADVSGRHHHHHHAPAMQDFMSQFKQWMNQWFSGHRPPPYPGCGGPPPRPNPGISNPPPRPNPGASNPPPRPDPTDGERPYPVAPGRPDPQYSLKNNEQLAEQLRDSFHAFRDPRNPGYISVDSILAMARRGWSPNPAMRENIRLANELLRRPELMAALDRHTSTGALDNLIDFQNVNAVIKGENYFKYKSDKELAAEMLEHFDELKGWPWGPDLRIRDLKKLARQPFTGDAEKDHLIQLAQAVIKRSNLLKLMDDLASTDGDGKINWRALVLLSK</sequence>
<evidence type="ECO:0000256" key="1">
    <source>
        <dbReference type="SAM" id="MobiDB-lite"/>
    </source>
</evidence>
<gene>
    <name evidence="2" type="ORF">C4K03_2253</name>
</gene>
<evidence type="ECO:0000313" key="2">
    <source>
        <dbReference type="EMBL" id="AZE54409.1"/>
    </source>
</evidence>
<dbReference type="AlphaFoldDB" id="A0A3G7U754"/>
<organism evidence="2 3">
    <name type="scientific">Pseudomonas synxantha</name>
    <dbReference type="NCBI Taxonomy" id="47883"/>
    <lineage>
        <taxon>Bacteria</taxon>
        <taxon>Pseudomonadati</taxon>
        <taxon>Pseudomonadota</taxon>
        <taxon>Gammaproteobacteria</taxon>
        <taxon>Pseudomonadales</taxon>
        <taxon>Pseudomonadaceae</taxon>
        <taxon>Pseudomonas</taxon>
    </lineage>
</organism>